<proteinExistence type="predicted"/>
<gene>
    <name evidence="1" type="ORF">APICC_07373</name>
</gene>
<dbReference type="OrthoDB" id="6506929at2759"/>
<organism evidence="1 2">
    <name type="scientific">Apis cerana cerana</name>
    <name type="common">Oriental honeybee</name>
    <dbReference type="NCBI Taxonomy" id="94128"/>
    <lineage>
        <taxon>Eukaryota</taxon>
        <taxon>Metazoa</taxon>
        <taxon>Ecdysozoa</taxon>
        <taxon>Arthropoda</taxon>
        <taxon>Hexapoda</taxon>
        <taxon>Insecta</taxon>
        <taxon>Pterygota</taxon>
        <taxon>Neoptera</taxon>
        <taxon>Endopterygota</taxon>
        <taxon>Hymenoptera</taxon>
        <taxon>Apocrita</taxon>
        <taxon>Aculeata</taxon>
        <taxon>Apoidea</taxon>
        <taxon>Anthophila</taxon>
        <taxon>Apidae</taxon>
        <taxon>Apis</taxon>
    </lineage>
</organism>
<sequence>MAALHLRVITTRQKMSSEIEVELNINIELRKTLKWKSSARNSNLCLRSAVKRELRMIITVSITEVYSQKNLSDVLTIMYQYVQTALRYYAEAQPLTLLRNSILSSLNVNNERKQKIWLLTIKIFGSLV</sequence>
<dbReference type="AlphaFoldDB" id="A0A2A3E2G2"/>
<evidence type="ECO:0000313" key="2">
    <source>
        <dbReference type="Proteomes" id="UP000242457"/>
    </source>
</evidence>
<dbReference type="EMBL" id="KZ288470">
    <property type="protein sequence ID" value="PBC25329.1"/>
    <property type="molecule type" value="Genomic_DNA"/>
</dbReference>
<dbReference type="Proteomes" id="UP000242457">
    <property type="component" value="Unassembled WGS sequence"/>
</dbReference>
<keyword evidence="2" id="KW-1185">Reference proteome</keyword>
<evidence type="ECO:0000313" key="1">
    <source>
        <dbReference type="EMBL" id="PBC25329.1"/>
    </source>
</evidence>
<name>A0A2A3E2G2_APICC</name>
<accession>A0A2A3E2G2</accession>
<reference evidence="1 2" key="1">
    <citation type="submission" date="2014-07" db="EMBL/GenBank/DDBJ databases">
        <title>Genomic and transcriptomic analysis on Apis cerana provide comprehensive insights into honey bee biology.</title>
        <authorList>
            <person name="Diao Q."/>
            <person name="Sun L."/>
            <person name="Zheng H."/>
            <person name="Zheng H."/>
            <person name="Xu S."/>
            <person name="Wang S."/>
            <person name="Zeng Z."/>
            <person name="Hu F."/>
            <person name="Su S."/>
            <person name="Wu J."/>
        </authorList>
    </citation>
    <scope>NUCLEOTIDE SEQUENCE [LARGE SCALE GENOMIC DNA]</scope>
    <source>
        <tissue evidence="1">Pupae without intestine</tissue>
    </source>
</reference>
<protein>
    <submittedName>
        <fullName evidence="1">Uncharacterized protein</fullName>
    </submittedName>
</protein>